<evidence type="ECO:0000256" key="2">
    <source>
        <dbReference type="ARBA" id="ARBA00022737"/>
    </source>
</evidence>
<sequence>MSARTMFVTQEGPANALALNKDNSQVVIAGRNVFKIFTIGEDEFLESCNLRVGKNLNLNFSSNDVAWNVIEDARARSLLRALAVELGCLHEEEICT</sequence>
<dbReference type="PANTHER" id="PTHR46200">
    <property type="entry name" value="GATOR COMPLEX PROTEIN WDR24"/>
    <property type="match status" value="1"/>
</dbReference>
<gene>
    <name evidence="3" type="ORF">TTEB3V08_LOCUS4546</name>
</gene>
<organism evidence="3">
    <name type="scientific">Timema tahoe</name>
    <dbReference type="NCBI Taxonomy" id="61484"/>
    <lineage>
        <taxon>Eukaryota</taxon>
        <taxon>Metazoa</taxon>
        <taxon>Ecdysozoa</taxon>
        <taxon>Arthropoda</taxon>
        <taxon>Hexapoda</taxon>
        <taxon>Insecta</taxon>
        <taxon>Pterygota</taxon>
        <taxon>Neoptera</taxon>
        <taxon>Polyneoptera</taxon>
        <taxon>Phasmatodea</taxon>
        <taxon>Timematodea</taxon>
        <taxon>Timematoidea</taxon>
        <taxon>Timematidae</taxon>
        <taxon>Timema</taxon>
    </lineage>
</organism>
<dbReference type="GO" id="GO:0005829">
    <property type="term" value="C:cytosol"/>
    <property type="evidence" value="ECO:0007669"/>
    <property type="project" value="TreeGrafter"/>
</dbReference>
<dbReference type="GO" id="GO:0016239">
    <property type="term" value="P:positive regulation of macroautophagy"/>
    <property type="evidence" value="ECO:0007669"/>
    <property type="project" value="TreeGrafter"/>
</dbReference>
<dbReference type="PANTHER" id="PTHR46200:SF1">
    <property type="entry name" value="GATOR COMPLEX PROTEIN WDR24"/>
    <property type="match status" value="1"/>
</dbReference>
<keyword evidence="2" id="KW-0677">Repeat</keyword>
<dbReference type="AlphaFoldDB" id="A0A7R9ICR7"/>
<dbReference type="GO" id="GO:1904263">
    <property type="term" value="P:positive regulation of TORC1 signaling"/>
    <property type="evidence" value="ECO:0007669"/>
    <property type="project" value="TreeGrafter"/>
</dbReference>
<evidence type="ECO:0000313" key="3">
    <source>
        <dbReference type="EMBL" id="CAD7456518.1"/>
    </source>
</evidence>
<protein>
    <submittedName>
        <fullName evidence="3">Uncharacterized protein</fullName>
    </submittedName>
</protein>
<dbReference type="InterPro" id="IPR037590">
    <property type="entry name" value="WDR24"/>
</dbReference>
<dbReference type="EMBL" id="OE001317">
    <property type="protein sequence ID" value="CAD7456518.1"/>
    <property type="molecule type" value="Genomic_DNA"/>
</dbReference>
<dbReference type="GO" id="GO:0061700">
    <property type="term" value="C:GATOR2 complex"/>
    <property type="evidence" value="ECO:0007669"/>
    <property type="project" value="TreeGrafter"/>
</dbReference>
<name>A0A7R9ICR7_9NEOP</name>
<accession>A0A7R9ICR7</accession>
<evidence type="ECO:0000256" key="1">
    <source>
        <dbReference type="ARBA" id="ARBA00022574"/>
    </source>
</evidence>
<proteinExistence type="predicted"/>
<reference evidence="3" key="1">
    <citation type="submission" date="2020-11" db="EMBL/GenBank/DDBJ databases">
        <authorList>
            <person name="Tran Van P."/>
        </authorList>
    </citation>
    <scope>NUCLEOTIDE SEQUENCE</scope>
</reference>
<keyword evidence="1" id="KW-0853">WD repeat</keyword>
<dbReference type="GO" id="GO:0034198">
    <property type="term" value="P:cellular response to amino acid starvation"/>
    <property type="evidence" value="ECO:0007669"/>
    <property type="project" value="TreeGrafter"/>
</dbReference>
<dbReference type="GO" id="GO:0005774">
    <property type="term" value="C:vacuolar membrane"/>
    <property type="evidence" value="ECO:0007669"/>
    <property type="project" value="TreeGrafter"/>
</dbReference>